<evidence type="ECO:0000256" key="5">
    <source>
        <dbReference type="ARBA" id="ARBA00029579"/>
    </source>
</evidence>
<feature type="transmembrane region" description="Helical" evidence="6">
    <location>
        <begin position="215"/>
        <end position="232"/>
    </location>
</feature>
<evidence type="ECO:0000256" key="4">
    <source>
        <dbReference type="ARBA" id="ARBA00023136"/>
    </source>
</evidence>
<dbReference type="SUPFAM" id="SSF116726">
    <property type="entry name" value="TrkA C-terminal domain-like"/>
    <property type="match status" value="1"/>
</dbReference>
<evidence type="ECO:0000313" key="9">
    <source>
        <dbReference type="EMBL" id="SFV64736.1"/>
    </source>
</evidence>
<evidence type="ECO:0000256" key="1">
    <source>
        <dbReference type="ARBA" id="ARBA00004141"/>
    </source>
</evidence>
<dbReference type="Pfam" id="PF02254">
    <property type="entry name" value="TrkA_N"/>
    <property type="match status" value="1"/>
</dbReference>
<dbReference type="Gene3D" id="1.10.287.70">
    <property type="match status" value="1"/>
</dbReference>
<keyword evidence="4 6" id="KW-0472">Membrane</keyword>
<feature type="transmembrane region" description="Helical" evidence="6">
    <location>
        <begin position="134"/>
        <end position="160"/>
    </location>
</feature>
<dbReference type="PANTHER" id="PTHR43833:SF9">
    <property type="entry name" value="POTASSIUM CHANNEL PROTEIN YUGO-RELATED"/>
    <property type="match status" value="1"/>
</dbReference>
<reference evidence="9" key="1">
    <citation type="submission" date="2016-10" db="EMBL/GenBank/DDBJ databases">
        <authorList>
            <person name="de Groot N.N."/>
        </authorList>
    </citation>
    <scope>NUCLEOTIDE SEQUENCE</scope>
</reference>
<evidence type="ECO:0000256" key="2">
    <source>
        <dbReference type="ARBA" id="ARBA00022692"/>
    </source>
</evidence>
<keyword evidence="2 6" id="KW-0812">Transmembrane</keyword>
<dbReference type="Gene3D" id="3.40.50.720">
    <property type="entry name" value="NAD(P)-binding Rossmann-like Domain"/>
    <property type="match status" value="1"/>
</dbReference>
<dbReference type="GO" id="GO:0008324">
    <property type="term" value="F:monoatomic cation transmembrane transporter activity"/>
    <property type="evidence" value="ECO:0007669"/>
    <property type="project" value="InterPro"/>
</dbReference>
<proteinExistence type="predicted"/>
<feature type="transmembrane region" description="Helical" evidence="6">
    <location>
        <begin position="67"/>
        <end position="86"/>
    </location>
</feature>
<dbReference type="AlphaFoldDB" id="A0A1W1CG19"/>
<dbReference type="InterPro" id="IPR003148">
    <property type="entry name" value="RCK_N"/>
</dbReference>
<feature type="transmembrane region" description="Helical" evidence="6">
    <location>
        <begin position="40"/>
        <end position="60"/>
    </location>
</feature>
<gene>
    <name evidence="9" type="ORF">MNB_SM-5-1162</name>
</gene>
<evidence type="ECO:0000259" key="8">
    <source>
        <dbReference type="PROSITE" id="PS51202"/>
    </source>
</evidence>
<dbReference type="PROSITE" id="PS51202">
    <property type="entry name" value="RCK_C"/>
    <property type="match status" value="1"/>
</dbReference>
<dbReference type="Pfam" id="PF00520">
    <property type="entry name" value="Ion_trans"/>
    <property type="match status" value="1"/>
</dbReference>
<dbReference type="SUPFAM" id="SSF81324">
    <property type="entry name" value="Voltage-gated potassium channels"/>
    <property type="match status" value="1"/>
</dbReference>
<dbReference type="GO" id="GO:0016020">
    <property type="term" value="C:membrane"/>
    <property type="evidence" value="ECO:0007669"/>
    <property type="project" value="UniProtKB-SubCell"/>
</dbReference>
<dbReference type="Gene3D" id="3.30.70.1450">
    <property type="entry name" value="Regulator of K+ conductance, C-terminal domain"/>
    <property type="match status" value="1"/>
</dbReference>
<dbReference type="PANTHER" id="PTHR43833">
    <property type="entry name" value="POTASSIUM CHANNEL PROTEIN 2-RELATED-RELATED"/>
    <property type="match status" value="1"/>
</dbReference>
<feature type="domain" description="RCK N-terminal" evidence="7">
    <location>
        <begin position="288"/>
        <end position="407"/>
    </location>
</feature>
<sequence>MFKDIVLDIAYYLDTSSTYRKRKRFFYDILENDKNRYKKFIDTFMIIMIFISVAVLIREVKYHVDDFLLFFSNDIVSFFFLIEYILRLWVNSSVSRIIVQRAEYDSFLLRDVQLSKALKEAFLVKFRYMISPQAIIDLLAIMPFFHELRILRIFILFRVFKLFRYAKSMQMLISILETKKFEFLTLGIFSFVVIFISSVLIYVMEANQPNSQINSLYEAVYWAIVTISTVGYGDITPISEEGRFVALLVIGSGVAVLAFTTSLFVSAFTEKLDEIKEIKTVEKIAKISRLYLICGYSDVAKSVAKKLSKAGNRIIILDKDETIAAQAVQDGFVALAYDPGSIESYKKINFNLETQVKQILCLSEDDVENVYAALTIRSLSKNVKILSLLLNDKNRKKLEFAGIDKIVYPQELIGLITKELVGIPVAFEVIHELRSEHANVKIDELGITQRIVDNFATVAELDNKNYRVVLLGIYKTGKERFYFNPLDDTVLEVGDYLLVIGYSMFIREFEKYLHTKVRSE</sequence>
<dbReference type="InterPro" id="IPR050721">
    <property type="entry name" value="Trk_Ktr_HKT_K-transport"/>
</dbReference>
<name>A0A1W1CG19_9ZZZZ</name>
<dbReference type="InterPro" id="IPR036291">
    <property type="entry name" value="NAD(P)-bd_dom_sf"/>
</dbReference>
<organism evidence="9">
    <name type="scientific">hydrothermal vent metagenome</name>
    <dbReference type="NCBI Taxonomy" id="652676"/>
    <lineage>
        <taxon>unclassified sequences</taxon>
        <taxon>metagenomes</taxon>
        <taxon>ecological metagenomes</taxon>
    </lineage>
</organism>
<feature type="domain" description="RCK C-terminal" evidence="8">
    <location>
        <begin position="425"/>
        <end position="515"/>
    </location>
</feature>
<accession>A0A1W1CG19</accession>
<dbReference type="SUPFAM" id="SSF51735">
    <property type="entry name" value="NAD(P)-binding Rossmann-fold domains"/>
    <property type="match status" value="1"/>
</dbReference>
<dbReference type="PRINTS" id="PR00169">
    <property type="entry name" value="KCHANNEL"/>
</dbReference>
<dbReference type="GO" id="GO:0005216">
    <property type="term" value="F:monoatomic ion channel activity"/>
    <property type="evidence" value="ECO:0007669"/>
    <property type="project" value="InterPro"/>
</dbReference>
<comment type="subcellular location">
    <subcellularLocation>
        <location evidence="1">Membrane</location>
        <topology evidence="1">Multi-pass membrane protein</topology>
    </subcellularLocation>
</comment>
<protein>
    <recommendedName>
        <fullName evidence="5">BK channel</fullName>
    </recommendedName>
</protein>
<dbReference type="InterPro" id="IPR036721">
    <property type="entry name" value="RCK_C_sf"/>
</dbReference>
<dbReference type="EMBL" id="FPHH01000083">
    <property type="protein sequence ID" value="SFV64736.1"/>
    <property type="molecule type" value="Genomic_DNA"/>
</dbReference>
<evidence type="ECO:0000256" key="3">
    <source>
        <dbReference type="ARBA" id="ARBA00022989"/>
    </source>
</evidence>
<evidence type="ECO:0000259" key="7">
    <source>
        <dbReference type="PROSITE" id="PS51201"/>
    </source>
</evidence>
<dbReference type="InterPro" id="IPR005821">
    <property type="entry name" value="Ion_trans_dom"/>
</dbReference>
<dbReference type="InterPro" id="IPR006037">
    <property type="entry name" value="RCK_C"/>
</dbReference>
<dbReference type="PROSITE" id="PS51201">
    <property type="entry name" value="RCK_N"/>
    <property type="match status" value="1"/>
</dbReference>
<keyword evidence="3 6" id="KW-1133">Transmembrane helix</keyword>
<feature type="transmembrane region" description="Helical" evidence="6">
    <location>
        <begin position="181"/>
        <end position="203"/>
    </location>
</feature>
<evidence type="ECO:0000256" key="6">
    <source>
        <dbReference type="SAM" id="Phobius"/>
    </source>
</evidence>
<dbReference type="Pfam" id="PF02080">
    <property type="entry name" value="TrkA_C"/>
    <property type="match status" value="1"/>
</dbReference>
<feature type="transmembrane region" description="Helical" evidence="6">
    <location>
        <begin position="244"/>
        <end position="268"/>
    </location>
</feature>
<dbReference type="GO" id="GO:0006813">
    <property type="term" value="P:potassium ion transport"/>
    <property type="evidence" value="ECO:0007669"/>
    <property type="project" value="InterPro"/>
</dbReference>